<protein>
    <submittedName>
        <fullName evidence="1">Uncharacterized protein</fullName>
    </submittedName>
</protein>
<name>A0A9X4QRS3_9BACL</name>
<feature type="non-terminal residue" evidence="1">
    <location>
        <position position="1"/>
    </location>
</feature>
<organism evidence="1 2">
    <name type="scientific">Cohnella rhizosphaerae</name>
    <dbReference type="NCBI Taxonomy" id="1457232"/>
    <lineage>
        <taxon>Bacteria</taxon>
        <taxon>Bacillati</taxon>
        <taxon>Bacillota</taxon>
        <taxon>Bacilli</taxon>
        <taxon>Bacillales</taxon>
        <taxon>Paenibacillaceae</taxon>
        <taxon>Cohnella</taxon>
    </lineage>
</organism>
<reference evidence="1" key="1">
    <citation type="submission" date="2022-10" db="EMBL/GenBank/DDBJ databases">
        <title>Comparative genomic analysis of Cohnella hashimotonis sp. nov., isolated from the International Space Station.</title>
        <authorList>
            <person name="Simpson A."/>
            <person name="Venkateswaran K."/>
        </authorList>
    </citation>
    <scope>NUCLEOTIDE SEQUENCE</scope>
    <source>
        <strain evidence="1">DSM 28161</strain>
    </source>
</reference>
<evidence type="ECO:0000313" key="1">
    <source>
        <dbReference type="EMBL" id="MDG0808573.1"/>
    </source>
</evidence>
<dbReference type="Proteomes" id="UP001153404">
    <property type="component" value="Unassembled WGS sequence"/>
</dbReference>
<keyword evidence="2" id="KW-1185">Reference proteome</keyword>
<dbReference type="RefSeq" id="WP_277529249.1">
    <property type="nucleotide sequence ID" value="NZ_JAPDIA010000002.1"/>
</dbReference>
<gene>
    <name evidence="1" type="ORF">OMP40_03595</name>
</gene>
<proteinExistence type="predicted"/>
<evidence type="ECO:0000313" key="2">
    <source>
        <dbReference type="Proteomes" id="UP001153404"/>
    </source>
</evidence>
<dbReference type="EMBL" id="JAPDIA010000002">
    <property type="protein sequence ID" value="MDG0808573.1"/>
    <property type="molecule type" value="Genomic_DNA"/>
</dbReference>
<dbReference type="AlphaFoldDB" id="A0A9X4QRS3"/>
<sequence>DANLFYHHLPVLPPATGTHRDDVFTILERFSDRSFTLYSPANKPDDAHLWVQAGADDRLGTKFSP</sequence>
<accession>A0A9X4QRS3</accession>
<comment type="caution">
    <text evidence="1">The sequence shown here is derived from an EMBL/GenBank/DDBJ whole genome shotgun (WGS) entry which is preliminary data.</text>
</comment>